<keyword evidence="3" id="KW-1185">Reference proteome</keyword>
<dbReference type="SMART" id="SM00901">
    <property type="entry name" value="FRG"/>
    <property type="match status" value="1"/>
</dbReference>
<accession>A0ABS1WV03</accession>
<evidence type="ECO:0000313" key="3">
    <source>
        <dbReference type="Proteomes" id="UP000661077"/>
    </source>
</evidence>
<organism evidence="2 3">
    <name type="scientific">Steroidobacter gossypii</name>
    <dbReference type="NCBI Taxonomy" id="2805490"/>
    <lineage>
        <taxon>Bacteria</taxon>
        <taxon>Pseudomonadati</taxon>
        <taxon>Pseudomonadota</taxon>
        <taxon>Gammaproteobacteria</taxon>
        <taxon>Steroidobacterales</taxon>
        <taxon>Steroidobacteraceae</taxon>
        <taxon>Steroidobacter</taxon>
    </lineage>
</organism>
<name>A0ABS1WV03_9GAMM</name>
<dbReference type="RefSeq" id="WP_203166857.1">
    <property type="nucleotide sequence ID" value="NZ_JAEVLS010000002.1"/>
</dbReference>
<evidence type="ECO:0000259" key="1">
    <source>
        <dbReference type="SMART" id="SM00901"/>
    </source>
</evidence>
<comment type="caution">
    <text evidence="2">The sequence shown here is derived from an EMBL/GenBank/DDBJ whole genome shotgun (WGS) entry which is preliminary data.</text>
</comment>
<reference evidence="2 3" key="1">
    <citation type="journal article" date="2021" name="Int. J. Syst. Evol. Microbiol.">
        <title>Steroidobacter gossypii sp. nov., isolated from soil of cotton cropping field.</title>
        <authorList>
            <person name="Huang R."/>
            <person name="Yang S."/>
            <person name="Zhen C."/>
            <person name="Liu W."/>
        </authorList>
    </citation>
    <scope>NUCLEOTIDE SEQUENCE [LARGE SCALE GENOMIC DNA]</scope>
    <source>
        <strain evidence="2 3">S1-65</strain>
    </source>
</reference>
<dbReference type="EMBL" id="JAEVLS010000002">
    <property type="protein sequence ID" value="MBM0104797.1"/>
    <property type="molecule type" value="Genomic_DNA"/>
</dbReference>
<proteinExistence type="predicted"/>
<sequence>MSPPTSPGRAAPASATAQDRTIESWLDLAHLIDELAREGTTWVFRGEPATTYELRPASGREGTDDHSARTLKYDVEQERAALRRFKHDAQPYVGFRPLSDLEWLAIAQHHGMATRLLDWTESLLVAAFFAVEHAGSKGHALIYGVRDLPILDPDEQHDPFSLEEVYIYRPRHLNARISAQRSVFTVHPDPTVALTCDRLQRWTISQNACQDLKLVLDSCAINYASLFPDLHGLARHVGWRYKWGLPQGPVS</sequence>
<dbReference type="InterPro" id="IPR014966">
    <property type="entry name" value="FRG-dom"/>
</dbReference>
<dbReference type="Proteomes" id="UP000661077">
    <property type="component" value="Unassembled WGS sequence"/>
</dbReference>
<protein>
    <submittedName>
        <fullName evidence="2">FRG domain-containing protein</fullName>
    </submittedName>
</protein>
<dbReference type="Pfam" id="PF08867">
    <property type="entry name" value="FRG"/>
    <property type="match status" value="1"/>
</dbReference>
<feature type="domain" description="FRG" evidence="1">
    <location>
        <begin position="38"/>
        <end position="143"/>
    </location>
</feature>
<evidence type="ECO:0000313" key="2">
    <source>
        <dbReference type="EMBL" id="MBM0104797.1"/>
    </source>
</evidence>
<gene>
    <name evidence="2" type="ORF">JM946_08560</name>
</gene>